<feature type="compositionally biased region" description="Polar residues" evidence="1">
    <location>
        <begin position="450"/>
        <end position="460"/>
    </location>
</feature>
<keyword evidence="3" id="KW-1185">Reference proteome</keyword>
<dbReference type="eggNOG" id="KOG2911">
    <property type="taxonomic scope" value="Eukaryota"/>
</dbReference>
<gene>
    <name evidence="2" type="ORF">PICST_28136</name>
</gene>
<name>A3GF67_PICST</name>
<dbReference type="InParanoid" id="A3GF67"/>
<dbReference type="GeneID" id="4850916"/>
<accession>A3GF67</accession>
<organism evidence="2 3">
    <name type="scientific">Scheffersomyces stipitis (strain ATCC 58785 / CBS 6054 / NBRC 10063 / NRRL Y-11545)</name>
    <name type="common">Yeast</name>
    <name type="synonym">Pichia stipitis</name>
    <dbReference type="NCBI Taxonomy" id="322104"/>
    <lineage>
        <taxon>Eukaryota</taxon>
        <taxon>Fungi</taxon>
        <taxon>Dikarya</taxon>
        <taxon>Ascomycota</taxon>
        <taxon>Saccharomycotina</taxon>
        <taxon>Pichiomycetes</taxon>
        <taxon>Debaryomycetaceae</taxon>
        <taxon>Scheffersomyces</taxon>
    </lineage>
</organism>
<reference evidence="2 3" key="1">
    <citation type="journal article" date="2007" name="Nat. Biotechnol.">
        <title>Genome sequence of the lignocellulose-bioconverting and xylose-fermenting yeast Pichia stipitis.</title>
        <authorList>
            <person name="Jeffries T.W."/>
            <person name="Grigoriev I.V."/>
            <person name="Grimwood J."/>
            <person name="Laplaza J.M."/>
            <person name="Aerts A."/>
            <person name="Salamov A."/>
            <person name="Schmutz J."/>
            <person name="Lindquist E."/>
            <person name="Dehal P."/>
            <person name="Shapiro H."/>
            <person name="Jin Y.S."/>
            <person name="Passoth V."/>
            <person name="Richardson P.M."/>
        </authorList>
    </citation>
    <scope>NUCLEOTIDE SEQUENCE [LARGE SCALE GENOMIC DNA]</scope>
    <source>
        <strain evidence="3">ATCC 58785 / CBS 6054 / NBRC 10063 / NRRL Y-11545</strain>
    </source>
</reference>
<dbReference type="EMBL" id="AAVQ01000001">
    <property type="protein sequence ID" value="EAZ63298.2"/>
    <property type="molecule type" value="Genomic_DNA"/>
</dbReference>
<evidence type="ECO:0000256" key="1">
    <source>
        <dbReference type="SAM" id="MobiDB-lite"/>
    </source>
</evidence>
<dbReference type="STRING" id="322104.A3GF67"/>
<dbReference type="HOGENOM" id="CLU_021165_3_0_1"/>
<evidence type="ECO:0000313" key="2">
    <source>
        <dbReference type="EMBL" id="EAZ63298.2"/>
    </source>
</evidence>
<protein>
    <submittedName>
        <fullName evidence="2">Uncharacterized protein</fullName>
    </submittedName>
</protein>
<dbReference type="Pfam" id="PF03357">
    <property type="entry name" value="Snf7"/>
    <property type="match status" value="1"/>
</dbReference>
<dbReference type="RefSeq" id="XP_001387321.2">
    <property type="nucleotide sequence ID" value="XM_001387284.1"/>
</dbReference>
<sequence>MSPIASNDKNLQQELIDQIITQNPLFSKSRLVSLYSNFGKLQQLNPEGYQANISAWTSLLHDICSNNGIGDSNISLTTHNSSLAHSLAVFPYGEPKSLDLVLDELVSNNKMVPYSLYIAHKGSYLKVINPSAILDLFSPANWVRYGLRSIGIGNYKIVDSSGTLIDERYVSWELLTKLAEKLYNYVRKEITKAGSSVTSKLFGFLSLYEFLRSKDDSLTELDLSIVLLYWSRDTEKCQTRQEINETYIKFDKEPITDSEVEIVNVKSAILNLKKRNTSLESKIEEIETTMKSVLTIKSKSEQKDRLRYLLGLKNVFTKSLNSSYSSYSELSSILLKIEDSHLNSEIYAQLVSSSKLLKDLNSKIEISDIDDVKLAIEEEMTKTDEISSSLEQAHIEDSEIEEELEKLHKEESETNEEDSLLNKLENLKINNDSTQNIDSDSTPRIDEQETSSNQVELMAT</sequence>
<feature type="region of interest" description="Disordered" evidence="1">
    <location>
        <begin position="426"/>
        <end position="460"/>
    </location>
</feature>
<proteinExistence type="predicted"/>
<dbReference type="OMA" id="NEQMATT"/>
<dbReference type="Pfam" id="PF25880">
    <property type="entry name" value="WHD_CHMP7_1st"/>
    <property type="match status" value="1"/>
</dbReference>
<dbReference type="GO" id="GO:0007034">
    <property type="term" value="P:vacuolar transport"/>
    <property type="evidence" value="ECO:0007669"/>
    <property type="project" value="InterPro"/>
</dbReference>
<evidence type="ECO:0000313" key="3">
    <source>
        <dbReference type="Proteomes" id="UP000002258"/>
    </source>
</evidence>
<dbReference type="OrthoDB" id="10250120at2759"/>
<dbReference type="Gene3D" id="6.10.140.1230">
    <property type="match status" value="1"/>
</dbReference>
<dbReference type="KEGG" id="pic:PICST_28136"/>
<dbReference type="InterPro" id="IPR005024">
    <property type="entry name" value="Snf7_fam"/>
</dbReference>
<dbReference type="Proteomes" id="UP000002258">
    <property type="component" value="Chromosome 1"/>
</dbReference>
<dbReference type="FunCoup" id="A3GF67">
    <property type="interactions" value="77"/>
</dbReference>
<comment type="caution">
    <text evidence="2">The sequence shown here is derived from an EMBL/GenBank/DDBJ whole genome shotgun (WGS) entry which is preliminary data.</text>
</comment>
<dbReference type="AlphaFoldDB" id="A3GF67"/>